<reference evidence="2" key="1">
    <citation type="submission" date="2014-11" db="EMBL/GenBank/DDBJ databases">
        <authorList>
            <person name="Otto D Thomas"/>
            <person name="Naeem Raeece"/>
        </authorList>
    </citation>
    <scope>NUCLEOTIDE SEQUENCE</scope>
</reference>
<dbReference type="VEuPathDB" id="CryptoDB:Cvel_10920"/>
<sequence length="706" mass="74473">MNLLTGLLVAGGFVEANAAVDFSKLGSLPTGDSLKLPGFSGGLKVDGTKDKGKGGFNDVFQFFLAPPSLNTTVPVFSTDAYSIEFGCFDNGEDGMEVVGAFILDVKPPGEGAHFGVIFPEISTSDNVPGVSVCPSEEVVEIDEETGLKCLLSTDSVSGTETDVVTQNPDDVNLLFSDGTAILSGDDFGTVVLTGLNGNSTLEEEFGVPSSCAVFGSWWLKVPKGLGFSVGESVVTTEKAEETGVKGFGDLFSFKDGSADSIKLPFDSLEFPLLGAEKEFASVGGKGKGPFKGILSYYLNVPEINSTQTVLSTPEVDLTFSCLERDGSVYAVQGLVFKSPEKEAFSILTSIPSDGPFFEFDQCGEVIDDLETFAPGTEDISCVLDTRSTESNNPNVTIEDFDKFLLRSTSGLQIRQPEDEVAAIRTGTEGNAEFEEFFGNDGSCATFGPIILDIPKGMPFELNSKPPTAKGKTAMISKDGKEGTDSGFKLGGLTDSLKLDFDLSGIVPGGAAVDKLGVAGKAPTPIIYSVAPLSLNSTMNVFSTDTVSLDFACLDDDVNNDFVGVFFMTVKAGKEDIAFVAESDDGESDDGLIFGYPGCQDEENAVIVVPKGETFTCFLEEASVSRNTTEINIEKDDEALVQFSDGFHFTVGDDSTPIVVAPSGSNTELNKLFGAESQCLAWGYVNLLVPKGEKVKVLGGPGTIVEA</sequence>
<keyword evidence="1" id="KW-0732">Signal</keyword>
<protein>
    <recommendedName>
        <fullName evidence="3">VWFD domain-containing protein</fullName>
    </recommendedName>
</protein>
<evidence type="ECO:0008006" key="3">
    <source>
        <dbReference type="Google" id="ProtNLM"/>
    </source>
</evidence>
<proteinExistence type="predicted"/>
<organism evidence="2">
    <name type="scientific">Chromera velia CCMP2878</name>
    <dbReference type="NCBI Taxonomy" id="1169474"/>
    <lineage>
        <taxon>Eukaryota</taxon>
        <taxon>Sar</taxon>
        <taxon>Alveolata</taxon>
        <taxon>Colpodellida</taxon>
        <taxon>Chromeraceae</taxon>
        <taxon>Chromera</taxon>
    </lineage>
</organism>
<feature type="signal peptide" evidence="1">
    <location>
        <begin position="1"/>
        <end position="18"/>
    </location>
</feature>
<gene>
    <name evidence="2" type="ORF">Cvel_10920</name>
</gene>
<dbReference type="EMBL" id="CDMZ01005080">
    <property type="protein sequence ID" value="CEM51890.1"/>
    <property type="molecule type" value="Genomic_DNA"/>
</dbReference>
<dbReference type="AlphaFoldDB" id="A0A0G4I4I5"/>
<feature type="chain" id="PRO_5005192133" description="VWFD domain-containing protein" evidence="1">
    <location>
        <begin position="19"/>
        <end position="706"/>
    </location>
</feature>
<evidence type="ECO:0000256" key="1">
    <source>
        <dbReference type="SAM" id="SignalP"/>
    </source>
</evidence>
<name>A0A0G4I4I5_9ALVE</name>
<evidence type="ECO:0000313" key="2">
    <source>
        <dbReference type="EMBL" id="CEM51890.1"/>
    </source>
</evidence>
<accession>A0A0G4I4I5</accession>
<dbReference type="PhylomeDB" id="A0A0G4I4I5"/>